<dbReference type="AlphaFoldDB" id="A0AAV2MT25"/>
<evidence type="ECO:0000313" key="3">
    <source>
        <dbReference type="Proteomes" id="UP001497482"/>
    </source>
</evidence>
<reference evidence="2 3" key="1">
    <citation type="submission" date="2024-04" db="EMBL/GenBank/DDBJ databases">
        <authorList>
            <person name="Waldvogel A.-M."/>
            <person name="Schoenle A."/>
        </authorList>
    </citation>
    <scope>NUCLEOTIDE SEQUENCE [LARGE SCALE GENOMIC DNA]</scope>
</reference>
<proteinExistence type="predicted"/>
<protein>
    <submittedName>
        <fullName evidence="2">Uncharacterized protein</fullName>
    </submittedName>
</protein>
<evidence type="ECO:0000313" key="2">
    <source>
        <dbReference type="EMBL" id="CAL1616578.1"/>
    </source>
</evidence>
<gene>
    <name evidence="2" type="ORF">KC01_LOCUS42303</name>
</gene>
<organism evidence="2 3">
    <name type="scientific">Knipowitschia caucasica</name>
    <name type="common">Caucasian dwarf goby</name>
    <name type="synonym">Pomatoschistus caucasicus</name>
    <dbReference type="NCBI Taxonomy" id="637954"/>
    <lineage>
        <taxon>Eukaryota</taxon>
        <taxon>Metazoa</taxon>
        <taxon>Chordata</taxon>
        <taxon>Craniata</taxon>
        <taxon>Vertebrata</taxon>
        <taxon>Euteleostomi</taxon>
        <taxon>Actinopterygii</taxon>
        <taxon>Neopterygii</taxon>
        <taxon>Teleostei</taxon>
        <taxon>Neoteleostei</taxon>
        <taxon>Acanthomorphata</taxon>
        <taxon>Gobiaria</taxon>
        <taxon>Gobiiformes</taxon>
        <taxon>Gobioidei</taxon>
        <taxon>Gobiidae</taxon>
        <taxon>Gobiinae</taxon>
        <taxon>Knipowitschia</taxon>
    </lineage>
</organism>
<feature type="compositionally biased region" description="Polar residues" evidence="1">
    <location>
        <begin position="1"/>
        <end position="10"/>
    </location>
</feature>
<accession>A0AAV2MT25</accession>
<feature type="region of interest" description="Disordered" evidence="1">
    <location>
        <begin position="1"/>
        <end position="44"/>
    </location>
</feature>
<evidence type="ECO:0000256" key="1">
    <source>
        <dbReference type="SAM" id="MobiDB-lite"/>
    </source>
</evidence>
<keyword evidence="3" id="KW-1185">Reference proteome</keyword>
<feature type="compositionally biased region" description="Basic and acidic residues" evidence="1">
    <location>
        <begin position="12"/>
        <end position="29"/>
    </location>
</feature>
<dbReference type="Proteomes" id="UP001497482">
    <property type="component" value="Chromosome 9"/>
</dbReference>
<name>A0AAV2MT25_KNICA</name>
<dbReference type="EMBL" id="OZ035831">
    <property type="protein sequence ID" value="CAL1616578.1"/>
    <property type="molecule type" value="Genomic_DNA"/>
</dbReference>
<sequence>MAHLVLTQSPEGPDRCHDECGAGGEDRPSSENTPPMKRRLWRKNERQTQLFTHKTRHNLRHAHGRRCS</sequence>